<organism evidence="1 2">
    <name type="scientific">Profundibacter amoris</name>
    <dbReference type="NCBI Taxonomy" id="2171755"/>
    <lineage>
        <taxon>Bacteria</taxon>
        <taxon>Pseudomonadati</taxon>
        <taxon>Pseudomonadota</taxon>
        <taxon>Alphaproteobacteria</taxon>
        <taxon>Rhodobacterales</taxon>
        <taxon>Paracoccaceae</taxon>
        <taxon>Profundibacter</taxon>
    </lineage>
</organism>
<dbReference type="AlphaFoldDB" id="A0A347UGG8"/>
<dbReference type="PANTHER" id="PTHR21485:SF6">
    <property type="entry name" value="N-ACYLNEURAMINATE CYTIDYLYLTRANSFERASE-RELATED"/>
    <property type="match status" value="1"/>
</dbReference>
<dbReference type="Gene3D" id="3.90.550.10">
    <property type="entry name" value="Spore Coat Polysaccharide Biosynthesis Protein SpsA, Chain A"/>
    <property type="match status" value="1"/>
</dbReference>
<dbReference type="SUPFAM" id="SSF53448">
    <property type="entry name" value="Nucleotide-diphospho-sugar transferases"/>
    <property type="match status" value="1"/>
</dbReference>
<dbReference type="Pfam" id="PF02348">
    <property type="entry name" value="CTP_transf_3"/>
    <property type="match status" value="1"/>
</dbReference>
<evidence type="ECO:0000313" key="2">
    <source>
        <dbReference type="Proteomes" id="UP000261704"/>
    </source>
</evidence>
<sequence length="234" mass="25407">MLVIVPARQGSKGVPGKNTKDFRGVPLVEWSFAAGLAIARDLGAPVVCTTDDAAIGALVQRGYADQVLIHNRAANLASDTAGMAGVVLDVCKRFGATRYVLLQPTSPLRLLDDLAALVRETKAHETVVSCTNPCEHPEDLIVLDGAKGVPAIPAPKSARRQDRATEYRFVDGSYYAGRVNTLLDADTFLPADTRYHTLEMPAAVDIDTPHDWAMAEARHDWLQAQGYEFVRPTR</sequence>
<name>A0A347UGG8_9RHOB</name>
<protein>
    <recommendedName>
        <fullName evidence="3">Acylneuraminate cytidylyltransferase family protein</fullName>
    </recommendedName>
</protein>
<accession>A0A347UGG8</accession>
<proteinExistence type="predicted"/>
<evidence type="ECO:0008006" key="3">
    <source>
        <dbReference type="Google" id="ProtNLM"/>
    </source>
</evidence>
<gene>
    <name evidence="1" type="ORF">BAR1_08375</name>
</gene>
<dbReference type="Proteomes" id="UP000261704">
    <property type="component" value="Chromosome"/>
</dbReference>
<reference evidence="1 2" key="1">
    <citation type="submission" date="2018-09" db="EMBL/GenBank/DDBJ databases">
        <title>Profundibacter amoris BAR1 gen. nov., sp. nov., a new member of the Roseobacter clade isolated at Lokis Castle Vent Field on the Arctic Mid-Oceanic Ridge.</title>
        <authorList>
            <person name="Le Moine Bauer S."/>
            <person name="Sjoeberg A.G."/>
            <person name="L'Haridon S."/>
            <person name="Stokke R."/>
            <person name="Roalkvam I."/>
            <person name="Steen I.H."/>
            <person name="Dahle H."/>
        </authorList>
    </citation>
    <scope>NUCLEOTIDE SEQUENCE [LARGE SCALE GENOMIC DNA]</scope>
    <source>
        <strain evidence="1 2">BAR1</strain>
    </source>
</reference>
<dbReference type="EMBL" id="CP032125">
    <property type="protein sequence ID" value="AXX97946.1"/>
    <property type="molecule type" value="Genomic_DNA"/>
</dbReference>
<evidence type="ECO:0000313" key="1">
    <source>
        <dbReference type="EMBL" id="AXX97946.1"/>
    </source>
</evidence>
<dbReference type="OrthoDB" id="9805604at2"/>
<dbReference type="GO" id="GO:0008781">
    <property type="term" value="F:N-acylneuraminate cytidylyltransferase activity"/>
    <property type="evidence" value="ECO:0007669"/>
    <property type="project" value="TreeGrafter"/>
</dbReference>
<dbReference type="InterPro" id="IPR003329">
    <property type="entry name" value="Cytidylyl_trans"/>
</dbReference>
<dbReference type="InterPro" id="IPR050793">
    <property type="entry name" value="CMP-NeuNAc_synthase"/>
</dbReference>
<dbReference type="InterPro" id="IPR029044">
    <property type="entry name" value="Nucleotide-diphossugar_trans"/>
</dbReference>
<dbReference type="KEGG" id="pamo:BAR1_08375"/>
<keyword evidence="2" id="KW-1185">Reference proteome</keyword>
<dbReference type="PANTHER" id="PTHR21485">
    <property type="entry name" value="HAD SUPERFAMILY MEMBERS CMAS AND KDSC"/>
    <property type="match status" value="1"/>
</dbReference>
<dbReference type="RefSeq" id="WP_118942602.1">
    <property type="nucleotide sequence ID" value="NZ_CP032125.1"/>
</dbReference>